<sequence length="594" mass="66683">MAESMLRAYARHQWGPDMTREKLRNEHPERWEEAMTLAEKLADRLPVCRYQLVWGTLCKFLEAEKTRRRHRVLGELATVLRTRTHLVLPAIANFWRVDLYQSSKGMEERVDAAKDGFLEDQLLLARWLMLARRKALPEDDEEFKGPWSIEEAQEMQEARTREQEREGKEDDGDEEDYVYPDFDDEGDEDLIRGYSMDDAGWSVKESRDSEHRQKLNTAAIKVISRALPPQVPKPKSPAPLGLYELSVVERPPELDVPPPADIFGGDTPAGIGKAGAGEVPVMSGAADRTWRGKRRLSEESAWPEEGQEEGGGENKPWWEGAGEEELPRAREKDYQEVEDVLLKGMRVKRPPDAKVFVRRLPYGLSAYTVRDAFSRCGAVHQVIIKEPIFREGEDPVSRPNAGRRRGFRPSGQSELAFSTAHGLVVFSDHDGFDRATAESFRIFGVHIEGAAVATSPAYQCRTLFVENLEMRTGLEMVEAINEVLQPRYKVGLASQSLENNVPQVVAIPLRKYVAVRAVDKILTDAGFITAYHYIVPKVRQSHPSEDELPDAGMPEQGIPDEVAALSEDGVMTGASGELGEGGISLEDVLPAHHR</sequence>
<dbReference type="InParanoid" id="D7FT58"/>
<organism evidence="2 3">
    <name type="scientific">Ectocarpus siliculosus</name>
    <name type="common">Brown alga</name>
    <name type="synonym">Conferva siliculosa</name>
    <dbReference type="NCBI Taxonomy" id="2880"/>
    <lineage>
        <taxon>Eukaryota</taxon>
        <taxon>Sar</taxon>
        <taxon>Stramenopiles</taxon>
        <taxon>Ochrophyta</taxon>
        <taxon>PX clade</taxon>
        <taxon>Phaeophyceae</taxon>
        <taxon>Ectocarpales</taxon>
        <taxon>Ectocarpaceae</taxon>
        <taxon>Ectocarpus</taxon>
    </lineage>
</organism>
<name>D7FT58_ECTSI</name>
<dbReference type="EMBL" id="FN649758">
    <property type="protein sequence ID" value="CBJ49230.1"/>
    <property type="molecule type" value="Genomic_DNA"/>
</dbReference>
<dbReference type="CDD" id="cd00590">
    <property type="entry name" value="RRM_SF"/>
    <property type="match status" value="1"/>
</dbReference>
<accession>D7FT58</accession>
<dbReference type="Gene3D" id="3.30.70.330">
    <property type="match status" value="1"/>
</dbReference>
<evidence type="ECO:0008006" key="4">
    <source>
        <dbReference type="Google" id="ProtNLM"/>
    </source>
</evidence>
<dbReference type="Proteomes" id="UP000002630">
    <property type="component" value="Linkage Group LG33"/>
</dbReference>
<feature type="region of interest" description="Disordered" evidence="1">
    <location>
        <begin position="273"/>
        <end position="331"/>
    </location>
</feature>
<feature type="region of interest" description="Disordered" evidence="1">
    <location>
        <begin position="154"/>
        <end position="184"/>
    </location>
</feature>
<dbReference type="EMBL" id="FN648426">
    <property type="protein sequence ID" value="CBJ49230.1"/>
    <property type="molecule type" value="Genomic_DNA"/>
</dbReference>
<protein>
    <recommendedName>
        <fullName evidence="4">RRM domain-containing protein</fullName>
    </recommendedName>
</protein>
<evidence type="ECO:0000256" key="1">
    <source>
        <dbReference type="SAM" id="MobiDB-lite"/>
    </source>
</evidence>
<dbReference type="OrthoDB" id="10366557at2759"/>
<gene>
    <name evidence="2" type="ORF">Esi_0245_0018</name>
</gene>
<dbReference type="GO" id="GO:0003676">
    <property type="term" value="F:nucleic acid binding"/>
    <property type="evidence" value="ECO:0007669"/>
    <property type="project" value="InterPro"/>
</dbReference>
<proteinExistence type="predicted"/>
<keyword evidence="3" id="KW-1185">Reference proteome</keyword>
<dbReference type="InterPro" id="IPR012677">
    <property type="entry name" value="Nucleotide-bd_a/b_plait_sf"/>
</dbReference>
<feature type="compositionally biased region" description="Basic and acidic residues" evidence="1">
    <location>
        <begin position="156"/>
        <end position="168"/>
    </location>
</feature>
<feature type="compositionally biased region" description="Acidic residues" evidence="1">
    <location>
        <begin position="301"/>
        <end position="311"/>
    </location>
</feature>
<evidence type="ECO:0000313" key="3">
    <source>
        <dbReference type="Proteomes" id="UP000002630"/>
    </source>
</evidence>
<feature type="compositionally biased region" description="Acidic residues" evidence="1">
    <location>
        <begin position="169"/>
        <end position="184"/>
    </location>
</feature>
<dbReference type="AlphaFoldDB" id="D7FT58"/>
<feature type="region of interest" description="Disordered" evidence="1">
    <location>
        <begin position="573"/>
        <end position="594"/>
    </location>
</feature>
<dbReference type="SUPFAM" id="SSF54928">
    <property type="entry name" value="RNA-binding domain, RBD"/>
    <property type="match status" value="1"/>
</dbReference>
<evidence type="ECO:0000313" key="2">
    <source>
        <dbReference type="EMBL" id="CBJ49230.1"/>
    </source>
</evidence>
<reference evidence="2 3" key="1">
    <citation type="journal article" date="2010" name="Nature">
        <title>The Ectocarpus genome and the independent evolution of multicellularity in brown algae.</title>
        <authorList>
            <person name="Cock J.M."/>
            <person name="Sterck L."/>
            <person name="Rouze P."/>
            <person name="Scornet D."/>
            <person name="Allen A.E."/>
            <person name="Amoutzias G."/>
            <person name="Anthouard V."/>
            <person name="Artiguenave F."/>
            <person name="Aury J.M."/>
            <person name="Badger J.H."/>
            <person name="Beszteri B."/>
            <person name="Billiau K."/>
            <person name="Bonnet E."/>
            <person name="Bothwell J.H."/>
            <person name="Bowler C."/>
            <person name="Boyen C."/>
            <person name="Brownlee C."/>
            <person name="Carrano C.J."/>
            <person name="Charrier B."/>
            <person name="Cho G.Y."/>
            <person name="Coelho S.M."/>
            <person name="Collen J."/>
            <person name="Corre E."/>
            <person name="Da Silva C."/>
            <person name="Delage L."/>
            <person name="Delaroque N."/>
            <person name="Dittami S.M."/>
            <person name="Doulbeau S."/>
            <person name="Elias M."/>
            <person name="Farnham G."/>
            <person name="Gachon C.M."/>
            <person name="Gschloessl B."/>
            <person name="Heesch S."/>
            <person name="Jabbari K."/>
            <person name="Jubin C."/>
            <person name="Kawai H."/>
            <person name="Kimura K."/>
            <person name="Kloareg B."/>
            <person name="Kupper F.C."/>
            <person name="Lang D."/>
            <person name="Le Bail A."/>
            <person name="Leblanc C."/>
            <person name="Lerouge P."/>
            <person name="Lohr M."/>
            <person name="Lopez P.J."/>
            <person name="Martens C."/>
            <person name="Maumus F."/>
            <person name="Michel G."/>
            <person name="Miranda-Saavedra D."/>
            <person name="Morales J."/>
            <person name="Moreau H."/>
            <person name="Motomura T."/>
            <person name="Nagasato C."/>
            <person name="Napoli C.A."/>
            <person name="Nelson D.R."/>
            <person name="Nyvall-Collen P."/>
            <person name="Peters A.F."/>
            <person name="Pommier C."/>
            <person name="Potin P."/>
            <person name="Poulain J."/>
            <person name="Quesneville H."/>
            <person name="Read B."/>
            <person name="Rensing S.A."/>
            <person name="Ritter A."/>
            <person name="Rousvoal S."/>
            <person name="Samanta M."/>
            <person name="Samson G."/>
            <person name="Schroeder D.C."/>
            <person name="Segurens B."/>
            <person name="Strittmatter M."/>
            <person name="Tonon T."/>
            <person name="Tregear J.W."/>
            <person name="Valentin K."/>
            <person name="von Dassow P."/>
            <person name="Yamagishi T."/>
            <person name="Van de Peer Y."/>
            <person name="Wincker P."/>
        </authorList>
    </citation>
    <scope>NUCLEOTIDE SEQUENCE [LARGE SCALE GENOMIC DNA]</scope>
    <source>
        <strain evidence="3">Ec32 / CCAP1310/4</strain>
    </source>
</reference>
<dbReference type="InterPro" id="IPR035979">
    <property type="entry name" value="RBD_domain_sf"/>
</dbReference>